<dbReference type="Gene3D" id="3.40.50.11820">
    <property type="match status" value="1"/>
</dbReference>
<dbReference type="Pfam" id="PF04464">
    <property type="entry name" value="Glyphos_transf"/>
    <property type="match status" value="1"/>
</dbReference>
<dbReference type="OrthoDB" id="9802649at2"/>
<comment type="subcellular location">
    <subcellularLocation>
        <location evidence="1">Cell membrane</location>
        <topology evidence="1">Peripheral membrane protein</topology>
    </subcellularLocation>
</comment>
<dbReference type="EC" id="2.7.8.12" evidence="7"/>
<name>A0A5P9CF06_9VIBR</name>
<evidence type="ECO:0000256" key="5">
    <source>
        <dbReference type="ARBA" id="ARBA00022944"/>
    </source>
</evidence>
<dbReference type="KEGG" id="vaq:FIV01_00165"/>
<keyword evidence="6" id="KW-0472">Membrane</keyword>
<organism evidence="7 8">
    <name type="scientific">Vibrio aquimaris</name>
    <dbReference type="NCBI Taxonomy" id="2587862"/>
    <lineage>
        <taxon>Bacteria</taxon>
        <taxon>Pseudomonadati</taxon>
        <taxon>Pseudomonadota</taxon>
        <taxon>Gammaproteobacteria</taxon>
        <taxon>Vibrionales</taxon>
        <taxon>Vibrionaceae</taxon>
        <taxon>Vibrio</taxon>
    </lineage>
</organism>
<dbReference type="SUPFAM" id="SSF53756">
    <property type="entry name" value="UDP-Glycosyltransferase/glycogen phosphorylase"/>
    <property type="match status" value="1"/>
</dbReference>
<keyword evidence="3" id="KW-1003">Cell membrane</keyword>
<gene>
    <name evidence="7" type="primary">tagF2</name>
    <name evidence="7" type="ORF">FIV01_00165</name>
</gene>
<keyword evidence="5" id="KW-0777">Teichoic acid biosynthesis</keyword>
<proteinExistence type="inferred from homology"/>
<dbReference type="GO" id="GO:0047355">
    <property type="term" value="F:CDP-glycerol glycerophosphotransferase activity"/>
    <property type="evidence" value="ECO:0007669"/>
    <property type="project" value="UniProtKB-EC"/>
</dbReference>
<evidence type="ECO:0000256" key="3">
    <source>
        <dbReference type="ARBA" id="ARBA00022475"/>
    </source>
</evidence>
<evidence type="ECO:0000256" key="4">
    <source>
        <dbReference type="ARBA" id="ARBA00022679"/>
    </source>
</evidence>
<dbReference type="RefSeq" id="WP_152429213.1">
    <property type="nucleotide sequence ID" value="NZ_CBCSDK010000020.1"/>
</dbReference>
<evidence type="ECO:0000313" key="7">
    <source>
        <dbReference type="EMBL" id="QFT24879.1"/>
    </source>
</evidence>
<dbReference type="InterPro" id="IPR043148">
    <property type="entry name" value="TagF_C"/>
</dbReference>
<dbReference type="Gene3D" id="3.40.50.12580">
    <property type="match status" value="1"/>
</dbReference>
<dbReference type="InterPro" id="IPR007554">
    <property type="entry name" value="Glycerophosphate_synth"/>
</dbReference>
<keyword evidence="8" id="KW-1185">Reference proteome</keyword>
<dbReference type="InterPro" id="IPR051612">
    <property type="entry name" value="Teichoic_Acid_Biosynth"/>
</dbReference>
<dbReference type="AlphaFoldDB" id="A0A5P9CF06"/>
<dbReference type="EMBL" id="CP045350">
    <property type="protein sequence ID" value="QFT24879.1"/>
    <property type="molecule type" value="Genomic_DNA"/>
</dbReference>
<reference evidence="7 8" key="1">
    <citation type="submission" date="2019-10" db="EMBL/GenBank/DDBJ databases">
        <title>Complete genome sequence of Vibrio sp. strain THAF100, isolated from non-filtered water from the water column of tank 6 of a marine aquarium containing stony-coral fragments. Water maintained at 26 degree C.</title>
        <authorList>
            <person name="Ruckert C."/>
            <person name="Franco A."/>
            <person name="Kalinowski J."/>
            <person name="Glaeser S."/>
        </authorList>
    </citation>
    <scope>NUCLEOTIDE SEQUENCE [LARGE SCALE GENOMIC DNA]</scope>
    <source>
        <strain evidence="7 8">THAF100</strain>
    </source>
</reference>
<accession>A0A5P9CF06</accession>
<keyword evidence="4 7" id="KW-0808">Transferase</keyword>
<comment type="similarity">
    <text evidence="2">Belongs to the CDP-glycerol glycerophosphotransferase family.</text>
</comment>
<sequence length="390" mass="45549">MNKNKYKLTRLFQFLFGFIPSLFSLFVSRNKNTIIFNSQLNSTFEHNSRSLFIYCINHEKDINCKYVVNDEIKRQELAKLYGDHFITNYRLRDILTILRSNVWVCSSLETPLMGFFLNIRRNVFHLGHGSPVKSIGLGEGYLSFSKAVYYRIIRTNFSYFMSSSPAFDKAWRNCLDINDFQVIRCPQARCDELSIPSPELIERHLSCSRYNILYAPTWRPLTETKLFPFDDFDFAKLNSFLENRGIKIHLRLHPNFESKVSQSLVHLDSISLISSNCVKDINQLLGAFDLLITDYSSIYVDFLLTEKPLIFLPYDLEEYSRVVGFSIDYEKLSPGPKPKTMTQFIEDLDALLQSPEYYLTERRTCNQILNSNFEDHCTKAIASIKNLSRF</sequence>
<evidence type="ECO:0000256" key="2">
    <source>
        <dbReference type="ARBA" id="ARBA00010488"/>
    </source>
</evidence>
<protein>
    <submittedName>
        <fullName evidence="7">CDP-glycerol:poly(Glycerophosphate) glycerophosphotransferase</fullName>
        <ecNumber evidence="7">2.7.8.12</ecNumber>
    </submittedName>
</protein>
<dbReference type="GO" id="GO:0005886">
    <property type="term" value="C:plasma membrane"/>
    <property type="evidence" value="ECO:0007669"/>
    <property type="project" value="UniProtKB-SubCell"/>
</dbReference>
<evidence type="ECO:0000256" key="1">
    <source>
        <dbReference type="ARBA" id="ARBA00004202"/>
    </source>
</evidence>
<dbReference type="GO" id="GO:0019350">
    <property type="term" value="P:teichoic acid biosynthetic process"/>
    <property type="evidence" value="ECO:0007669"/>
    <property type="project" value="UniProtKB-KW"/>
</dbReference>
<evidence type="ECO:0000313" key="8">
    <source>
        <dbReference type="Proteomes" id="UP000326936"/>
    </source>
</evidence>
<dbReference type="PANTHER" id="PTHR37316">
    <property type="entry name" value="TEICHOIC ACID GLYCEROL-PHOSPHATE PRIMASE"/>
    <property type="match status" value="1"/>
</dbReference>
<dbReference type="Proteomes" id="UP000326936">
    <property type="component" value="Chromosome"/>
</dbReference>
<dbReference type="InterPro" id="IPR043149">
    <property type="entry name" value="TagF_N"/>
</dbReference>
<dbReference type="PANTHER" id="PTHR37316:SF3">
    <property type="entry name" value="TEICHOIC ACID GLYCEROL-PHOSPHATE TRANSFERASE"/>
    <property type="match status" value="1"/>
</dbReference>
<evidence type="ECO:0000256" key="6">
    <source>
        <dbReference type="ARBA" id="ARBA00023136"/>
    </source>
</evidence>